<evidence type="ECO:0000259" key="3">
    <source>
        <dbReference type="Pfam" id="PF01370"/>
    </source>
</evidence>
<sequence length="330" mass="34264">MKILILGAGGMIGRRIAAAVAEAGTIGGQGVTAMTLADIAEPPVPQAGGLSIAAHGLDLSEPGAVERLLADRPDVILHLAAVVSGEAEVDFDKGYRVNLDAMRAMLDAIRAVPDWCPRLVYASSLAVFGPPFPDRIDDDFAPLPATSYGAQKLMAEILISDYSRKGHVDGVSLRLPTICIRPGAPNRAASGFFSGILREPLAGLPAALPVPESTRHYFASPRAAVGFFLHAAAMDTAPLGHRRALNMPGLSATVGEVIAALRSVAGDAAVALIRPEPDPLVATIVGGWGMDYTAARARDLGFTAETRFEDIIAAHVEDELGGRIAKGAGA</sequence>
<accession>A0A3N2R8X0</accession>
<dbReference type="PANTHER" id="PTHR43103">
    <property type="entry name" value="NUCLEOSIDE-DIPHOSPHATE-SUGAR EPIMERASE"/>
    <property type="match status" value="1"/>
</dbReference>
<dbReference type="CDD" id="cd05238">
    <property type="entry name" value="Gne_like_SDR_e"/>
    <property type="match status" value="1"/>
</dbReference>
<dbReference type="EMBL" id="RDRB01000001">
    <property type="protein sequence ID" value="ROU03919.1"/>
    <property type="molecule type" value="Genomic_DNA"/>
</dbReference>
<keyword evidence="2" id="KW-0119">Carbohydrate metabolism</keyword>
<dbReference type="RefSeq" id="WP_123640270.1">
    <property type="nucleotide sequence ID" value="NZ_ML119081.1"/>
</dbReference>
<comment type="caution">
    <text evidence="4">The sequence shown here is derived from an EMBL/GenBank/DDBJ whole genome shotgun (WGS) entry which is preliminary data.</text>
</comment>
<reference evidence="4 5" key="1">
    <citation type="submission" date="2018-10" db="EMBL/GenBank/DDBJ databases">
        <title>Histidinibacterium lentulum gen. nov., sp. nov., a marine bacterium from the culture broth of Picochlorum sp. 122.</title>
        <authorList>
            <person name="Wang G."/>
        </authorList>
    </citation>
    <scope>NUCLEOTIDE SEQUENCE [LARGE SCALE GENOMIC DNA]</scope>
    <source>
        <strain evidence="4 5">B17</strain>
    </source>
</reference>
<protein>
    <submittedName>
        <fullName evidence="4">SDR family oxidoreductase</fullName>
    </submittedName>
</protein>
<dbReference type="Gene3D" id="3.40.50.720">
    <property type="entry name" value="NAD(P)-binding Rossmann-like Domain"/>
    <property type="match status" value="1"/>
</dbReference>
<dbReference type="NCBIfam" id="NF043036">
    <property type="entry name" value="ErythonDh"/>
    <property type="match status" value="1"/>
</dbReference>
<feature type="domain" description="NAD-dependent epimerase/dehydratase" evidence="3">
    <location>
        <begin position="3"/>
        <end position="198"/>
    </location>
</feature>
<dbReference type="InterPro" id="IPR050005">
    <property type="entry name" value="DenD"/>
</dbReference>
<proteinExistence type="predicted"/>
<evidence type="ECO:0000313" key="5">
    <source>
        <dbReference type="Proteomes" id="UP000268016"/>
    </source>
</evidence>
<dbReference type="InterPro" id="IPR036291">
    <property type="entry name" value="NAD(P)-bd_dom_sf"/>
</dbReference>
<dbReference type="OrthoDB" id="9801056at2"/>
<keyword evidence="1" id="KW-0521">NADP</keyword>
<dbReference type="Proteomes" id="UP000268016">
    <property type="component" value="Unassembled WGS sequence"/>
</dbReference>
<dbReference type="Gene3D" id="3.90.25.10">
    <property type="entry name" value="UDP-galactose 4-epimerase, domain 1"/>
    <property type="match status" value="1"/>
</dbReference>
<keyword evidence="5" id="KW-1185">Reference proteome</keyword>
<dbReference type="PANTHER" id="PTHR43103:SF3">
    <property type="entry name" value="ADP-L-GLYCERO-D-MANNO-HEPTOSE-6-EPIMERASE"/>
    <property type="match status" value="1"/>
</dbReference>
<name>A0A3N2R8X0_9RHOB</name>
<organism evidence="4 5">
    <name type="scientific">Histidinibacterium lentulum</name>
    <dbReference type="NCBI Taxonomy" id="2480588"/>
    <lineage>
        <taxon>Bacteria</taxon>
        <taxon>Pseudomonadati</taxon>
        <taxon>Pseudomonadota</taxon>
        <taxon>Alphaproteobacteria</taxon>
        <taxon>Rhodobacterales</taxon>
        <taxon>Paracoccaceae</taxon>
        <taxon>Histidinibacterium</taxon>
    </lineage>
</organism>
<dbReference type="AlphaFoldDB" id="A0A3N2R8X0"/>
<evidence type="ECO:0000256" key="1">
    <source>
        <dbReference type="ARBA" id="ARBA00022857"/>
    </source>
</evidence>
<dbReference type="GO" id="GO:0016491">
    <property type="term" value="F:oxidoreductase activity"/>
    <property type="evidence" value="ECO:0007669"/>
    <property type="project" value="InterPro"/>
</dbReference>
<evidence type="ECO:0000313" key="4">
    <source>
        <dbReference type="EMBL" id="ROU03919.1"/>
    </source>
</evidence>
<gene>
    <name evidence="4" type="ORF">EAT49_00475</name>
</gene>
<dbReference type="Pfam" id="PF01370">
    <property type="entry name" value="Epimerase"/>
    <property type="match status" value="1"/>
</dbReference>
<dbReference type="SUPFAM" id="SSF51735">
    <property type="entry name" value="NAD(P)-binding Rossmann-fold domains"/>
    <property type="match status" value="1"/>
</dbReference>
<evidence type="ECO:0000256" key="2">
    <source>
        <dbReference type="ARBA" id="ARBA00023277"/>
    </source>
</evidence>
<dbReference type="InterPro" id="IPR001509">
    <property type="entry name" value="Epimerase_deHydtase"/>
</dbReference>